<dbReference type="PANTHER" id="PTHR31879:SF8">
    <property type="entry name" value="DET1- AND DDB1-ASSOCIATED PROTEIN 1"/>
    <property type="match status" value="1"/>
</dbReference>
<feature type="region of interest" description="Disordered" evidence="2">
    <location>
        <begin position="81"/>
        <end position="100"/>
    </location>
</feature>
<evidence type="ECO:0000259" key="3">
    <source>
        <dbReference type="Pfam" id="PF10172"/>
    </source>
</evidence>
<dbReference type="PANTHER" id="PTHR31879">
    <property type="entry name" value="DET1- AND DDB1-ASSOCIATED PROTEIN 1"/>
    <property type="match status" value="1"/>
</dbReference>
<keyword evidence="5" id="KW-1185">Reference proteome</keyword>
<protein>
    <recommendedName>
        <fullName evidence="3">DET1- and DDB1-associated protein 1 domain-containing protein</fullName>
    </recommendedName>
</protein>
<dbReference type="InterPro" id="IPR033575">
    <property type="entry name" value="DDA1-like"/>
</dbReference>
<comment type="caution">
    <text evidence="4">The sequence shown here is derived from an EMBL/GenBank/DDBJ whole genome shotgun (WGS) entry which is preliminary data.</text>
</comment>
<dbReference type="AlphaFoldDB" id="A0A445FG40"/>
<dbReference type="GO" id="GO:0080008">
    <property type="term" value="C:Cul4-RING E3 ubiquitin ligase complex"/>
    <property type="evidence" value="ECO:0007669"/>
    <property type="project" value="TreeGrafter"/>
</dbReference>
<comment type="similarity">
    <text evidence="1">Belongs to the DDA1 family.</text>
</comment>
<reference evidence="4 5" key="1">
    <citation type="submission" date="2018-09" db="EMBL/GenBank/DDBJ databases">
        <title>A high-quality reference genome of wild soybean provides a powerful tool to mine soybean genomes.</title>
        <authorList>
            <person name="Xie M."/>
            <person name="Chung C.Y.L."/>
            <person name="Li M.-W."/>
            <person name="Wong F.-L."/>
            <person name="Chan T.-F."/>
            <person name="Lam H.-M."/>
        </authorList>
    </citation>
    <scope>NUCLEOTIDE SEQUENCE [LARGE SCALE GENOMIC DNA]</scope>
    <source>
        <strain evidence="5">cv. W05</strain>
        <tissue evidence="4">Hypocotyl of etiolated seedlings</tissue>
    </source>
</reference>
<evidence type="ECO:0000256" key="1">
    <source>
        <dbReference type="ARBA" id="ARBA00008042"/>
    </source>
</evidence>
<feature type="domain" description="DET1- and DDB1-associated protein 1" evidence="3">
    <location>
        <begin position="65"/>
        <end position="130"/>
    </location>
</feature>
<accession>A0A445FG40</accession>
<evidence type="ECO:0000313" key="5">
    <source>
        <dbReference type="Proteomes" id="UP000289340"/>
    </source>
</evidence>
<dbReference type="InterPro" id="IPR018276">
    <property type="entry name" value="DDA1_dom"/>
</dbReference>
<dbReference type="Proteomes" id="UP000289340">
    <property type="component" value="Chromosome 19"/>
</dbReference>
<evidence type="ECO:0000313" key="4">
    <source>
        <dbReference type="EMBL" id="RZB47832.1"/>
    </source>
</evidence>
<name>A0A445FG40_GLYSO</name>
<evidence type="ECO:0000256" key="2">
    <source>
        <dbReference type="SAM" id="MobiDB-lite"/>
    </source>
</evidence>
<feature type="compositionally biased region" description="Low complexity" evidence="2">
    <location>
        <begin position="82"/>
        <end position="91"/>
    </location>
</feature>
<dbReference type="Pfam" id="PF10172">
    <property type="entry name" value="DDA1"/>
    <property type="match status" value="1"/>
</dbReference>
<gene>
    <name evidence="4" type="ORF">D0Y65_051411</name>
</gene>
<dbReference type="EMBL" id="QZWG01000019">
    <property type="protein sequence ID" value="RZB47832.1"/>
    <property type="molecule type" value="Genomic_DNA"/>
</dbReference>
<sequence>MPLLLFSNLVSPTSIRWFIQPTVDLQFVGFSVLFMSHKCKWERRMGFGVSLDKWCGVVSYHSMDSLLGNWPSFDPHNFSQLRPSDPSSSSRMTLPTYHPTHSRTLPAPDQVISTEAKNILVRHIYQHAEEKVSDS</sequence>
<dbReference type="GO" id="GO:0032436">
    <property type="term" value="P:positive regulation of proteasomal ubiquitin-dependent protein catabolic process"/>
    <property type="evidence" value="ECO:0007669"/>
    <property type="project" value="TreeGrafter"/>
</dbReference>
<organism evidence="4 5">
    <name type="scientific">Glycine soja</name>
    <name type="common">Wild soybean</name>
    <dbReference type="NCBI Taxonomy" id="3848"/>
    <lineage>
        <taxon>Eukaryota</taxon>
        <taxon>Viridiplantae</taxon>
        <taxon>Streptophyta</taxon>
        <taxon>Embryophyta</taxon>
        <taxon>Tracheophyta</taxon>
        <taxon>Spermatophyta</taxon>
        <taxon>Magnoliopsida</taxon>
        <taxon>eudicotyledons</taxon>
        <taxon>Gunneridae</taxon>
        <taxon>Pentapetalae</taxon>
        <taxon>rosids</taxon>
        <taxon>fabids</taxon>
        <taxon>Fabales</taxon>
        <taxon>Fabaceae</taxon>
        <taxon>Papilionoideae</taxon>
        <taxon>50 kb inversion clade</taxon>
        <taxon>NPAAA clade</taxon>
        <taxon>indigoferoid/millettioid clade</taxon>
        <taxon>Phaseoleae</taxon>
        <taxon>Glycine</taxon>
        <taxon>Glycine subgen. Soja</taxon>
    </lineage>
</organism>
<proteinExistence type="inferred from homology"/>